<feature type="compositionally biased region" description="Basic residues" evidence="1">
    <location>
        <begin position="116"/>
        <end position="125"/>
    </location>
</feature>
<sequence>MSIRTVVTSIIVALAAIGLVSMMITSPGQLLQQLMFAIVSVAIVIFLFRLFMRKRMGGNTEQRAYSKAVKQSKKKHHIPKTKYAPPRASSLSAKMTKKPIRRKNPSHLTLIEGNKGKRRTRASSE</sequence>
<evidence type="ECO:0000256" key="2">
    <source>
        <dbReference type="SAM" id="Phobius"/>
    </source>
</evidence>
<name>A0A177KSF0_9BACI</name>
<evidence type="ECO:0000313" key="4">
    <source>
        <dbReference type="Proteomes" id="UP000077271"/>
    </source>
</evidence>
<feature type="region of interest" description="Disordered" evidence="1">
    <location>
        <begin position="64"/>
        <end position="125"/>
    </location>
</feature>
<dbReference type="Proteomes" id="UP000077271">
    <property type="component" value="Unassembled WGS sequence"/>
</dbReference>
<accession>A0A177KSF0</accession>
<organism evidence="3 4">
    <name type="scientific">Domibacillus aminovorans</name>
    <dbReference type="NCBI Taxonomy" id="29332"/>
    <lineage>
        <taxon>Bacteria</taxon>
        <taxon>Bacillati</taxon>
        <taxon>Bacillota</taxon>
        <taxon>Bacilli</taxon>
        <taxon>Bacillales</taxon>
        <taxon>Bacillaceae</taxon>
        <taxon>Domibacillus</taxon>
    </lineage>
</organism>
<dbReference type="OrthoDB" id="2989424at2"/>
<evidence type="ECO:0000313" key="3">
    <source>
        <dbReference type="EMBL" id="OAH55996.1"/>
    </source>
</evidence>
<dbReference type="EMBL" id="LQWZ01000023">
    <property type="protein sequence ID" value="OAH55996.1"/>
    <property type="molecule type" value="Genomic_DNA"/>
</dbReference>
<keyword evidence="2" id="KW-1133">Transmembrane helix</keyword>
<proteinExistence type="predicted"/>
<comment type="caution">
    <text evidence="3">The sequence shown here is derived from an EMBL/GenBank/DDBJ whole genome shotgun (WGS) entry which is preliminary data.</text>
</comment>
<dbReference type="RefSeq" id="WP_018393903.1">
    <property type="nucleotide sequence ID" value="NZ_LQWZ01000023.1"/>
</dbReference>
<keyword evidence="2" id="KW-0472">Membrane</keyword>
<dbReference type="AlphaFoldDB" id="A0A177KSF0"/>
<reference evidence="3 4" key="1">
    <citation type="submission" date="2016-01" db="EMBL/GenBank/DDBJ databases">
        <title>Investigation of taxonomic status of Bacillus aminovorans.</title>
        <authorList>
            <person name="Verma A."/>
            <person name="Pal Y."/>
            <person name="Krishnamurthi S."/>
        </authorList>
    </citation>
    <scope>NUCLEOTIDE SEQUENCE [LARGE SCALE GENOMIC DNA]</scope>
    <source>
        <strain evidence="3 4">DSM 4337</strain>
    </source>
</reference>
<protein>
    <recommendedName>
        <fullName evidence="5">YqhP</fullName>
    </recommendedName>
</protein>
<dbReference type="NCBIfam" id="NF041554">
    <property type="entry name" value="SA1362_fam"/>
    <property type="match status" value="1"/>
</dbReference>
<feature type="compositionally biased region" description="Basic residues" evidence="1">
    <location>
        <begin position="70"/>
        <end position="80"/>
    </location>
</feature>
<feature type="transmembrane region" description="Helical" evidence="2">
    <location>
        <begin position="7"/>
        <end position="24"/>
    </location>
</feature>
<dbReference type="InterPro" id="IPR048110">
    <property type="entry name" value="SA1362/YqhP-like"/>
</dbReference>
<feature type="transmembrane region" description="Helical" evidence="2">
    <location>
        <begin position="30"/>
        <end position="51"/>
    </location>
</feature>
<evidence type="ECO:0000256" key="1">
    <source>
        <dbReference type="SAM" id="MobiDB-lite"/>
    </source>
</evidence>
<evidence type="ECO:0008006" key="5">
    <source>
        <dbReference type="Google" id="ProtNLM"/>
    </source>
</evidence>
<gene>
    <name evidence="3" type="ORF">AWH48_04800</name>
</gene>
<keyword evidence="2" id="KW-0812">Transmembrane</keyword>
<feature type="compositionally biased region" description="Basic residues" evidence="1">
    <location>
        <begin position="95"/>
        <end position="105"/>
    </location>
</feature>